<evidence type="ECO:0000256" key="3">
    <source>
        <dbReference type="ARBA" id="ARBA00022989"/>
    </source>
</evidence>
<reference evidence="13" key="1">
    <citation type="submission" date="2012-01" db="EMBL/GenBank/DDBJ databases">
        <authorList>
            <person name="Walter R."/>
            <person name="Schartl M."/>
            <person name="Warren W."/>
        </authorList>
    </citation>
    <scope>NUCLEOTIDE SEQUENCE [LARGE SCALE GENOMIC DNA]</scope>
    <source>
        <strain evidence="13">JP 163 A</strain>
    </source>
</reference>
<comment type="subcellular location">
    <subcellularLocation>
        <location evidence="1">Membrane</location>
        <topology evidence="1">Multi-pass membrane protein</topology>
    </subcellularLocation>
</comment>
<evidence type="ECO:0000256" key="5">
    <source>
        <dbReference type="ARBA" id="ARBA00023136"/>
    </source>
</evidence>
<dbReference type="Ensembl" id="ENSXMAT00000038862.1">
    <property type="protein sequence ID" value="ENSXMAP00000035754.1"/>
    <property type="gene ID" value="ENSXMAG00000028232.1"/>
</dbReference>
<reference evidence="13" key="2">
    <citation type="journal article" date="2013" name="Nat. Genet.">
        <title>The genome of the platyfish, Xiphophorus maculatus, provides insights into evolutionary adaptation and several complex traits.</title>
        <authorList>
            <person name="Schartl M."/>
            <person name="Walter R.B."/>
            <person name="Shen Y."/>
            <person name="Garcia T."/>
            <person name="Catchen J."/>
            <person name="Amores A."/>
            <person name="Braasch I."/>
            <person name="Chalopin D."/>
            <person name="Volff J.N."/>
            <person name="Lesch K.P."/>
            <person name="Bisazza A."/>
            <person name="Minx P."/>
            <person name="Hillier L."/>
            <person name="Wilson R.K."/>
            <person name="Fuerstenberg S."/>
            <person name="Boore J."/>
            <person name="Searle S."/>
            <person name="Postlethwait J.H."/>
            <person name="Warren W.C."/>
        </authorList>
    </citation>
    <scope>NUCLEOTIDE SEQUENCE [LARGE SCALE GENOMIC DNA]</scope>
    <source>
        <strain evidence="13">JP 163 A</strain>
    </source>
</reference>
<dbReference type="KEGG" id="xma:111606520"/>
<evidence type="ECO:0000256" key="2">
    <source>
        <dbReference type="ARBA" id="ARBA00022692"/>
    </source>
</evidence>
<protein>
    <submittedName>
        <fullName evidence="12">G-protein coupled receptor 4-like</fullName>
    </submittedName>
</protein>
<keyword evidence="6 9" id="KW-0675">Receptor</keyword>
<evidence type="ECO:0000256" key="4">
    <source>
        <dbReference type="ARBA" id="ARBA00023040"/>
    </source>
</evidence>
<dbReference type="PROSITE" id="PS50262">
    <property type="entry name" value="G_PROTEIN_RECEP_F1_2"/>
    <property type="match status" value="1"/>
</dbReference>
<dbReference type="GO" id="GO:0007200">
    <property type="term" value="P:phospholipase C-activating G protein-coupled receptor signaling pathway"/>
    <property type="evidence" value="ECO:0007669"/>
    <property type="project" value="TreeGrafter"/>
</dbReference>
<evidence type="ECO:0000313" key="12">
    <source>
        <dbReference type="Ensembl" id="ENSXMAP00000035754.1"/>
    </source>
</evidence>
<dbReference type="Gene3D" id="1.20.1070.10">
    <property type="entry name" value="Rhodopsin 7-helix transmembrane proteins"/>
    <property type="match status" value="1"/>
</dbReference>
<dbReference type="GeneID" id="111606520"/>
<evidence type="ECO:0000256" key="8">
    <source>
        <dbReference type="ARBA" id="ARBA00023224"/>
    </source>
</evidence>
<dbReference type="PANTHER" id="PTHR24232">
    <property type="entry name" value="G-PROTEIN COUPLED RECEPTOR"/>
    <property type="match status" value="1"/>
</dbReference>
<evidence type="ECO:0000256" key="10">
    <source>
        <dbReference type="SAM" id="Phobius"/>
    </source>
</evidence>
<dbReference type="InterPro" id="IPR017452">
    <property type="entry name" value="GPCR_Rhodpsn_7TM"/>
</dbReference>
<evidence type="ECO:0000256" key="1">
    <source>
        <dbReference type="ARBA" id="ARBA00004141"/>
    </source>
</evidence>
<feature type="transmembrane region" description="Helical" evidence="10">
    <location>
        <begin position="246"/>
        <end position="265"/>
    </location>
</feature>
<evidence type="ECO:0000256" key="7">
    <source>
        <dbReference type="ARBA" id="ARBA00023180"/>
    </source>
</evidence>
<dbReference type="InParanoid" id="A0A3B5QX36"/>
<dbReference type="GeneTree" id="ENSGT00940000164014"/>
<keyword evidence="5 10" id="KW-0472">Membrane</keyword>
<evidence type="ECO:0000256" key="9">
    <source>
        <dbReference type="RuleBase" id="RU000688"/>
    </source>
</evidence>
<organism evidence="12 13">
    <name type="scientific">Xiphophorus maculatus</name>
    <name type="common">Southern platyfish</name>
    <name type="synonym">Platypoecilus maculatus</name>
    <dbReference type="NCBI Taxonomy" id="8083"/>
    <lineage>
        <taxon>Eukaryota</taxon>
        <taxon>Metazoa</taxon>
        <taxon>Chordata</taxon>
        <taxon>Craniata</taxon>
        <taxon>Vertebrata</taxon>
        <taxon>Euteleostomi</taxon>
        <taxon>Actinopterygii</taxon>
        <taxon>Neopterygii</taxon>
        <taxon>Teleostei</taxon>
        <taxon>Neoteleostei</taxon>
        <taxon>Acanthomorphata</taxon>
        <taxon>Ovalentaria</taxon>
        <taxon>Atherinomorphae</taxon>
        <taxon>Cyprinodontiformes</taxon>
        <taxon>Poeciliidae</taxon>
        <taxon>Poeciliinae</taxon>
        <taxon>Xiphophorus</taxon>
    </lineage>
</organism>
<sequence>MGDSLVNTTSWKENLNMTNFNYNDASNSFYEENKVYFQILSWGHLITICVGLPLTLVAMFAVLSKVKKDDCAPVFIFNLLISDLIQHCSRIPMIEHFPTFLSGFAFDVGITASIGFMMCISLERYLIIAKPLWYRFRRNIKTSVLICVAVWIFTFLNNLSMYLLLELQMRLKILAVSLLPPLLFFIFCLVGTIKALTKARSVSADEKRRIVSILVVVLLTYILIFIPFMIHFLLEKPFQNFANYTGVAIGIYLSPLADSAMCVFLRKSAVDRLLTSLCCCVTSKNQEISSTDNDNVSSQRTTAV</sequence>
<evidence type="ECO:0000256" key="6">
    <source>
        <dbReference type="ARBA" id="ARBA00023170"/>
    </source>
</evidence>
<feature type="transmembrane region" description="Helical" evidence="10">
    <location>
        <begin position="100"/>
        <end position="122"/>
    </location>
</feature>
<dbReference type="Proteomes" id="UP000002852">
    <property type="component" value="Unassembled WGS sequence"/>
</dbReference>
<proteinExistence type="inferred from homology"/>
<dbReference type="GO" id="GO:0004930">
    <property type="term" value="F:G protein-coupled receptor activity"/>
    <property type="evidence" value="ECO:0007669"/>
    <property type="project" value="UniProtKB-KW"/>
</dbReference>
<reference evidence="12" key="3">
    <citation type="submission" date="2025-08" db="UniProtKB">
        <authorList>
            <consortium name="Ensembl"/>
        </authorList>
    </citation>
    <scope>IDENTIFICATION</scope>
    <source>
        <strain evidence="12">JP 163 A</strain>
    </source>
</reference>
<dbReference type="RefSeq" id="XP_023183001.1">
    <property type="nucleotide sequence ID" value="XM_023327233.1"/>
</dbReference>
<dbReference type="PROSITE" id="PS00237">
    <property type="entry name" value="G_PROTEIN_RECEP_F1_1"/>
    <property type="match status" value="1"/>
</dbReference>
<dbReference type="OMA" id="HWISINI"/>
<feature type="transmembrane region" description="Helical" evidence="10">
    <location>
        <begin position="210"/>
        <end position="234"/>
    </location>
</feature>
<dbReference type="OrthoDB" id="8443106at2759"/>
<evidence type="ECO:0000313" key="13">
    <source>
        <dbReference type="Proteomes" id="UP000002852"/>
    </source>
</evidence>
<feature type="transmembrane region" description="Helical" evidence="10">
    <location>
        <begin position="39"/>
        <end position="63"/>
    </location>
</feature>
<dbReference type="PRINTS" id="PR00237">
    <property type="entry name" value="GPCRRHODOPSN"/>
</dbReference>
<keyword evidence="2 9" id="KW-0812">Transmembrane</keyword>
<dbReference type="AlphaFoldDB" id="A0A3B5QX36"/>
<keyword evidence="7" id="KW-0325">Glycoprotein</keyword>
<dbReference type="SUPFAM" id="SSF81321">
    <property type="entry name" value="Family A G protein-coupled receptor-like"/>
    <property type="match status" value="1"/>
</dbReference>
<dbReference type="Pfam" id="PF00001">
    <property type="entry name" value="7tm_1"/>
    <property type="match status" value="1"/>
</dbReference>
<feature type="transmembrane region" description="Helical" evidence="10">
    <location>
        <begin position="143"/>
        <end position="165"/>
    </location>
</feature>
<feature type="domain" description="G-protein coupled receptors family 1 profile" evidence="11">
    <location>
        <begin position="111"/>
        <end position="234"/>
    </location>
</feature>
<comment type="similarity">
    <text evidence="9">Belongs to the G-protein coupled receptor 1 family.</text>
</comment>
<keyword evidence="8 9" id="KW-0807">Transducer</keyword>
<name>A0A3B5QX36_XIPMA</name>
<dbReference type="GO" id="GO:0005886">
    <property type="term" value="C:plasma membrane"/>
    <property type="evidence" value="ECO:0007669"/>
    <property type="project" value="TreeGrafter"/>
</dbReference>
<dbReference type="InterPro" id="IPR000276">
    <property type="entry name" value="GPCR_Rhodpsn"/>
</dbReference>
<evidence type="ECO:0000259" key="11">
    <source>
        <dbReference type="PROSITE" id="PS50262"/>
    </source>
</evidence>
<reference evidence="12" key="4">
    <citation type="submission" date="2025-09" db="UniProtKB">
        <authorList>
            <consortium name="Ensembl"/>
        </authorList>
    </citation>
    <scope>IDENTIFICATION</scope>
    <source>
        <strain evidence="12">JP 163 A</strain>
    </source>
</reference>
<keyword evidence="13" id="KW-1185">Reference proteome</keyword>
<dbReference type="PANTHER" id="PTHR24232:SF85">
    <property type="entry name" value="G-PROTEIN COUPLED RECEPTOR 4"/>
    <property type="match status" value="1"/>
</dbReference>
<keyword evidence="3 10" id="KW-1133">Transmembrane helix</keyword>
<accession>A0A3B5QX36</accession>
<dbReference type="GO" id="GO:0035025">
    <property type="term" value="P:positive regulation of Rho protein signal transduction"/>
    <property type="evidence" value="ECO:0007669"/>
    <property type="project" value="TreeGrafter"/>
</dbReference>
<feature type="transmembrane region" description="Helical" evidence="10">
    <location>
        <begin position="171"/>
        <end position="190"/>
    </location>
</feature>
<keyword evidence="4 9" id="KW-0297">G-protein coupled receptor</keyword>